<keyword evidence="5" id="KW-0963">Cytoplasm</keyword>
<dbReference type="RefSeq" id="XP_036542301.1">
    <property type="nucleotide sequence ID" value="XM_036679755.1"/>
</dbReference>
<dbReference type="InterPro" id="IPR041212">
    <property type="entry name" value="Vta1_C"/>
</dbReference>
<evidence type="ECO:0000256" key="6">
    <source>
        <dbReference type="ARBA" id="ARBA00022753"/>
    </source>
</evidence>
<feature type="domain" description="Vta1/callose synthase N-terminal" evidence="10">
    <location>
        <begin position="14"/>
        <end position="157"/>
    </location>
</feature>
<dbReference type="InterPro" id="IPR023175">
    <property type="entry name" value="Vta1/CALS_N_sf"/>
</dbReference>
<feature type="compositionally biased region" description="Pro residues" evidence="9">
    <location>
        <begin position="223"/>
        <end position="240"/>
    </location>
</feature>
<evidence type="ECO:0000259" key="11">
    <source>
        <dbReference type="Pfam" id="PF18097"/>
    </source>
</evidence>
<dbReference type="Pfam" id="PF18097">
    <property type="entry name" value="Vta1_C"/>
    <property type="match status" value="1"/>
</dbReference>
<dbReference type="PANTHER" id="PTHR46009:SF1">
    <property type="entry name" value="VACUOLAR PROTEIN SORTING-ASSOCIATED PROTEIN VTA1 HOMOLOG"/>
    <property type="match status" value="1"/>
</dbReference>
<dbReference type="OrthoDB" id="391137at2759"/>
<dbReference type="PRINTS" id="PR01217">
    <property type="entry name" value="PRICHEXTENSN"/>
</dbReference>
<keyword evidence="4" id="KW-0813">Transport</keyword>
<gene>
    <name evidence="12" type="ORF">FSUBG_2025</name>
</gene>
<evidence type="ECO:0000313" key="13">
    <source>
        <dbReference type="Proteomes" id="UP000547976"/>
    </source>
</evidence>
<keyword evidence="8" id="KW-0472">Membrane</keyword>
<dbReference type="Gene3D" id="1.25.40.270">
    <property type="entry name" value="Vacuolar protein sorting-associated protein vta1"/>
    <property type="match status" value="1"/>
</dbReference>
<keyword evidence="13" id="KW-1185">Reference proteome</keyword>
<evidence type="ECO:0000256" key="5">
    <source>
        <dbReference type="ARBA" id="ARBA00022490"/>
    </source>
</evidence>
<comment type="similarity">
    <text evidence="3">Belongs to the VTA1 family.</text>
</comment>
<dbReference type="GO" id="GO:0010008">
    <property type="term" value="C:endosome membrane"/>
    <property type="evidence" value="ECO:0007669"/>
    <property type="project" value="UniProtKB-SubCell"/>
</dbReference>
<evidence type="ECO:0000256" key="2">
    <source>
        <dbReference type="ARBA" id="ARBA00004496"/>
    </source>
</evidence>
<dbReference type="EMBL" id="JAAOAV010000018">
    <property type="protein sequence ID" value="KAF5611588.1"/>
    <property type="molecule type" value="Genomic_DNA"/>
</dbReference>
<dbReference type="InterPro" id="IPR044538">
    <property type="entry name" value="Vta1-like"/>
</dbReference>
<dbReference type="AlphaFoldDB" id="A0A8H5QCP1"/>
<feature type="compositionally biased region" description="Pro residues" evidence="9">
    <location>
        <begin position="325"/>
        <end position="343"/>
    </location>
</feature>
<feature type="region of interest" description="Disordered" evidence="9">
    <location>
        <begin position="155"/>
        <end position="355"/>
    </location>
</feature>
<accession>A0A8H5QCP1</accession>
<evidence type="ECO:0000256" key="7">
    <source>
        <dbReference type="ARBA" id="ARBA00022927"/>
    </source>
</evidence>
<name>A0A8H5QCP1_GIBSU</name>
<dbReference type="Pfam" id="PF04652">
    <property type="entry name" value="Vta1"/>
    <property type="match status" value="1"/>
</dbReference>
<sequence length="393" mass="42498">MAEPLPAALKIPEVSRFINRANQLRSIKPAIAYWCEYHAVNQIVGKSLHTTDDDTFEFTKTLIERLEATKTERADDDAIVDNAAGQAYVEQFAQQTFERAERTMRANKVTRQTADTFDAAATFFDLTREWGEPDPEVVKKIKFAKWNAARILKAIREGKDPNETNPNAPEPEPEVALDPSDPEVQLLSGAPRASVEDAPDAGEPPSVPTFTDAPPRIPDDPGYFPPQPEHQPQAPEPFVPSPLSQSPTPGLSGGPPPPPPVGLPPVVSPVPESPAQPATQIPPQPSPQIPTKLPSQFAPPPPEPFTPSAPPSWTTTPSAPHPAASTPPPVIRQAPPPQPPAPAPVQTTGFTTDQRDINQAQKHAKWAISALNFEDVPTAVQELRNALRMLGAQ</sequence>
<dbReference type="InterPro" id="IPR039431">
    <property type="entry name" value="Vta1/CALS_N"/>
</dbReference>
<comment type="caution">
    <text evidence="12">The sequence shown here is derived from an EMBL/GenBank/DDBJ whole genome shotgun (WGS) entry which is preliminary data.</text>
</comment>
<evidence type="ECO:0000256" key="1">
    <source>
        <dbReference type="ARBA" id="ARBA00004481"/>
    </source>
</evidence>
<evidence type="ECO:0000313" key="12">
    <source>
        <dbReference type="EMBL" id="KAF5611588.1"/>
    </source>
</evidence>
<keyword evidence="6" id="KW-0967">Endosome</keyword>
<proteinExistence type="inferred from homology"/>
<keyword evidence="7" id="KW-0653">Protein transport</keyword>
<dbReference type="GO" id="GO:0032511">
    <property type="term" value="P:late endosome to vacuole transport via multivesicular body sorting pathway"/>
    <property type="evidence" value="ECO:0007669"/>
    <property type="project" value="InterPro"/>
</dbReference>
<evidence type="ECO:0000256" key="9">
    <source>
        <dbReference type="SAM" id="MobiDB-lite"/>
    </source>
</evidence>
<feature type="compositionally biased region" description="Low complexity" evidence="9">
    <location>
        <begin position="241"/>
        <end position="250"/>
    </location>
</feature>
<organism evidence="12 13">
    <name type="scientific">Gibberella subglutinans</name>
    <name type="common">Fusarium subglutinans</name>
    <dbReference type="NCBI Taxonomy" id="42677"/>
    <lineage>
        <taxon>Eukaryota</taxon>
        <taxon>Fungi</taxon>
        <taxon>Dikarya</taxon>
        <taxon>Ascomycota</taxon>
        <taxon>Pezizomycotina</taxon>
        <taxon>Sordariomycetes</taxon>
        <taxon>Hypocreomycetidae</taxon>
        <taxon>Hypocreales</taxon>
        <taxon>Nectriaceae</taxon>
        <taxon>Fusarium</taxon>
        <taxon>Fusarium fujikuroi species complex</taxon>
    </lineage>
</organism>
<dbReference type="Proteomes" id="UP000547976">
    <property type="component" value="Unassembled WGS sequence"/>
</dbReference>
<reference evidence="12 13" key="1">
    <citation type="submission" date="2020-05" db="EMBL/GenBank/DDBJ databases">
        <title>Identification and distribution of gene clusters putatively required for synthesis of sphingolipid metabolism inhibitors in phylogenetically diverse species of the filamentous fungus Fusarium.</title>
        <authorList>
            <person name="Kim H.-S."/>
            <person name="Busman M."/>
            <person name="Brown D.W."/>
            <person name="Divon H."/>
            <person name="Uhlig S."/>
            <person name="Proctor R.H."/>
        </authorList>
    </citation>
    <scope>NUCLEOTIDE SEQUENCE [LARGE SCALE GENOMIC DNA]</scope>
    <source>
        <strain evidence="12 13">NRRL 66333</strain>
    </source>
</reference>
<feature type="compositionally biased region" description="Pro residues" evidence="9">
    <location>
        <begin position="297"/>
        <end position="310"/>
    </location>
</feature>
<feature type="compositionally biased region" description="Pro residues" evidence="9">
    <location>
        <begin position="254"/>
        <end position="288"/>
    </location>
</feature>
<dbReference type="GeneID" id="59314473"/>
<dbReference type="PANTHER" id="PTHR46009">
    <property type="entry name" value="VACUOLAR PROTEIN SORTING-ASSOCIATED PROTEIN VTA1 HOMOLOG"/>
    <property type="match status" value="1"/>
</dbReference>
<evidence type="ECO:0000259" key="10">
    <source>
        <dbReference type="Pfam" id="PF04652"/>
    </source>
</evidence>
<comment type="subcellular location">
    <subcellularLocation>
        <location evidence="2">Cytoplasm</location>
    </subcellularLocation>
    <subcellularLocation>
        <location evidence="1">Endosome membrane</location>
        <topology evidence="1">Peripheral membrane protein</topology>
    </subcellularLocation>
</comment>
<dbReference type="GO" id="GO:0015031">
    <property type="term" value="P:protein transport"/>
    <property type="evidence" value="ECO:0007669"/>
    <property type="project" value="UniProtKB-KW"/>
</dbReference>
<evidence type="ECO:0000256" key="8">
    <source>
        <dbReference type="ARBA" id="ARBA00023136"/>
    </source>
</evidence>
<dbReference type="Gene3D" id="1.20.5.420">
    <property type="entry name" value="Immunoglobulin FC, subunit C"/>
    <property type="match status" value="1"/>
</dbReference>
<evidence type="ECO:0000256" key="3">
    <source>
        <dbReference type="ARBA" id="ARBA00007895"/>
    </source>
</evidence>
<feature type="compositionally biased region" description="Low complexity" evidence="9">
    <location>
        <begin position="311"/>
        <end position="324"/>
    </location>
</feature>
<evidence type="ECO:0000256" key="4">
    <source>
        <dbReference type="ARBA" id="ARBA00022448"/>
    </source>
</evidence>
<dbReference type="GO" id="GO:0005771">
    <property type="term" value="C:multivesicular body"/>
    <property type="evidence" value="ECO:0007669"/>
    <property type="project" value="TreeGrafter"/>
</dbReference>
<feature type="domain" description="Vta1 C-terminal" evidence="11">
    <location>
        <begin position="355"/>
        <end position="391"/>
    </location>
</feature>
<protein>
    <submittedName>
        <fullName evidence="12">Vacuolar sorting-associated VTA1 like</fullName>
    </submittedName>
</protein>